<evidence type="ECO:0000313" key="3">
    <source>
        <dbReference type="EMBL" id="MEQ3553497.1"/>
    </source>
</evidence>
<protein>
    <submittedName>
        <fullName evidence="3">Aldehyde dehydrogenase (NADP(+))</fullName>
    </submittedName>
</protein>
<name>A0ABV1KGB0_9PSEU</name>
<dbReference type="Pfam" id="PF00171">
    <property type="entry name" value="Aldedh"/>
    <property type="match status" value="1"/>
</dbReference>
<feature type="domain" description="Aldehyde dehydrogenase" evidence="2">
    <location>
        <begin position="3"/>
        <end position="406"/>
    </location>
</feature>
<dbReference type="InterPro" id="IPR016161">
    <property type="entry name" value="Ald_DH/histidinol_DH"/>
</dbReference>
<evidence type="ECO:0000256" key="1">
    <source>
        <dbReference type="ARBA" id="ARBA00023002"/>
    </source>
</evidence>
<dbReference type="PANTHER" id="PTHR43353">
    <property type="entry name" value="SUCCINATE-SEMIALDEHYDE DEHYDROGENASE, MITOCHONDRIAL"/>
    <property type="match status" value="1"/>
</dbReference>
<keyword evidence="4" id="KW-1185">Reference proteome</keyword>
<dbReference type="InterPro" id="IPR016163">
    <property type="entry name" value="Ald_DH_C"/>
</dbReference>
<organism evidence="3 4">
    <name type="scientific">Pseudonocardia nematodicida</name>
    <dbReference type="NCBI Taxonomy" id="1206997"/>
    <lineage>
        <taxon>Bacteria</taxon>
        <taxon>Bacillati</taxon>
        <taxon>Actinomycetota</taxon>
        <taxon>Actinomycetes</taxon>
        <taxon>Pseudonocardiales</taxon>
        <taxon>Pseudonocardiaceae</taxon>
        <taxon>Pseudonocardia</taxon>
    </lineage>
</organism>
<dbReference type="Proteomes" id="UP001494902">
    <property type="component" value="Unassembled WGS sequence"/>
</dbReference>
<keyword evidence="1" id="KW-0560">Oxidoreductase</keyword>
<proteinExistence type="predicted"/>
<dbReference type="InterPro" id="IPR044151">
    <property type="entry name" value="ALDH_KGSADH"/>
</dbReference>
<dbReference type="SUPFAM" id="SSF53720">
    <property type="entry name" value="ALDH-like"/>
    <property type="match status" value="1"/>
</dbReference>
<reference evidence="3 4" key="1">
    <citation type="submission" date="2024-03" db="EMBL/GenBank/DDBJ databases">
        <title>Draft genome sequence of Pseudonocardia nematodicida JCM 31783.</title>
        <authorList>
            <person name="Butdee W."/>
            <person name="Duangmal K."/>
        </authorList>
    </citation>
    <scope>NUCLEOTIDE SEQUENCE [LARGE SCALE GENOMIC DNA]</scope>
    <source>
        <strain evidence="3 4">JCM 31783</strain>
    </source>
</reference>
<dbReference type="RefSeq" id="WP_349300562.1">
    <property type="nucleotide sequence ID" value="NZ_JBEDNQ010000010.1"/>
</dbReference>
<comment type="caution">
    <text evidence="3">The sequence shown here is derived from an EMBL/GenBank/DDBJ whole genome shotgun (WGS) entry which is preliminary data.</text>
</comment>
<dbReference type="Gene3D" id="3.40.605.10">
    <property type="entry name" value="Aldehyde Dehydrogenase, Chain A, domain 1"/>
    <property type="match status" value="1"/>
</dbReference>
<sequence length="505" mass="52018">MSTVQSIDPATGQIVEKIEPTTPEQVAELCRVASDAAAGLEALGRSGRAVLLRAVSDELEARREEIVELGRRETALPEARLNGELTRTAYQARLFAEVLDDGGYLEAAVDHAGDTPMGPGPDLRRMLVPTGPVAVFGASNFPLAFSVPGGDTVSALAAGCPVVVKAHSSHPALSRLTYEALVAAAGRAGAPAGTVGIVYGTEAGAALVADPAITAVGFTGSLSGGNALMEIIGRREVPIPFFGELASLNPVVVTEGAAAARPAEIAEGLVTSVTGSGGQLCTKPGLVFVPAGDAGDAVVSTAVERVGGAAAAVLLNARISTSYDAIADELSAQPGVRVIAEGGQPGGDGFGVTPRLLEVDAEQLAAVGIGECFGPTTVLVRYRADDESATVRALAGLPPSLTGTVHSGPGETELVRRLTAALRPRAGRLLYDGWPTGVLVSWAQHHGGPWPSTNTQHTSVGTTAIRRWLRPVTWQNAPVDVLPEELRDETRSVPRRIDGRLELPV</sequence>
<evidence type="ECO:0000259" key="2">
    <source>
        <dbReference type="Pfam" id="PF00171"/>
    </source>
</evidence>
<dbReference type="PANTHER" id="PTHR43353:SF3">
    <property type="entry name" value="ALDEHYDE DEHYDROGENASE-RELATED"/>
    <property type="match status" value="1"/>
</dbReference>
<dbReference type="Gene3D" id="3.40.309.10">
    <property type="entry name" value="Aldehyde Dehydrogenase, Chain A, domain 2"/>
    <property type="match status" value="1"/>
</dbReference>
<dbReference type="InterPro" id="IPR016162">
    <property type="entry name" value="Ald_DH_N"/>
</dbReference>
<dbReference type="EMBL" id="JBEDNQ010000010">
    <property type="protein sequence ID" value="MEQ3553497.1"/>
    <property type="molecule type" value="Genomic_DNA"/>
</dbReference>
<dbReference type="InterPro" id="IPR015590">
    <property type="entry name" value="Aldehyde_DH_dom"/>
</dbReference>
<gene>
    <name evidence="3" type="ORF">WIS52_23750</name>
</gene>
<accession>A0ABV1KGB0</accession>
<evidence type="ECO:0000313" key="4">
    <source>
        <dbReference type="Proteomes" id="UP001494902"/>
    </source>
</evidence>
<dbReference type="InterPro" id="IPR050740">
    <property type="entry name" value="Aldehyde_DH_Superfamily"/>
</dbReference>
<dbReference type="CDD" id="cd07129">
    <property type="entry name" value="ALDH_KGSADH"/>
    <property type="match status" value="1"/>
</dbReference>